<evidence type="ECO:0000256" key="1">
    <source>
        <dbReference type="ARBA" id="ARBA00004123"/>
    </source>
</evidence>
<dbReference type="PROSITE" id="PS50039">
    <property type="entry name" value="FORK_HEAD_3"/>
    <property type="match status" value="1"/>
</dbReference>
<evidence type="ECO:0000256" key="7">
    <source>
        <dbReference type="PROSITE-ProRule" id="PRU00089"/>
    </source>
</evidence>
<feature type="DNA-binding region" description="Fork-head" evidence="7">
    <location>
        <begin position="330"/>
        <end position="415"/>
    </location>
</feature>
<feature type="compositionally biased region" description="Low complexity" evidence="8">
    <location>
        <begin position="291"/>
        <end position="301"/>
    </location>
</feature>
<proteinExistence type="predicted"/>
<keyword evidence="4 7" id="KW-0238">DNA-binding</keyword>
<dbReference type="GO" id="GO:0000987">
    <property type="term" value="F:cis-regulatory region sequence-specific DNA binding"/>
    <property type="evidence" value="ECO:0007669"/>
    <property type="project" value="TreeGrafter"/>
</dbReference>
<dbReference type="InterPro" id="IPR030456">
    <property type="entry name" value="TF_fork_head_CS_2"/>
</dbReference>
<dbReference type="Pfam" id="PF00250">
    <property type="entry name" value="Forkhead"/>
    <property type="match status" value="1"/>
</dbReference>
<dbReference type="InterPro" id="IPR036390">
    <property type="entry name" value="WH_DNA-bd_sf"/>
</dbReference>
<feature type="region of interest" description="Disordered" evidence="8">
    <location>
        <begin position="593"/>
        <end position="612"/>
    </location>
</feature>
<dbReference type="InterPro" id="IPR018122">
    <property type="entry name" value="TF_fork_head_CS_1"/>
</dbReference>
<dbReference type="PROSITE" id="PS00658">
    <property type="entry name" value="FORK_HEAD_2"/>
    <property type="match status" value="1"/>
</dbReference>
<feature type="compositionally biased region" description="Low complexity" evidence="8">
    <location>
        <begin position="539"/>
        <end position="553"/>
    </location>
</feature>
<feature type="compositionally biased region" description="Polar residues" evidence="8">
    <location>
        <begin position="257"/>
        <end position="272"/>
    </location>
</feature>
<protein>
    <submittedName>
        <fullName evidence="10">Forkhead box protein N3</fullName>
    </submittedName>
</protein>
<evidence type="ECO:0000256" key="4">
    <source>
        <dbReference type="ARBA" id="ARBA00023125"/>
    </source>
</evidence>
<feature type="region of interest" description="Disordered" evidence="8">
    <location>
        <begin position="424"/>
        <end position="453"/>
    </location>
</feature>
<dbReference type="PANTHER" id="PTHR13962">
    <property type="entry name" value="FORKHEAD BOX PROTEIN N3-LIKE PROTEIN-RELATED"/>
    <property type="match status" value="1"/>
</dbReference>
<dbReference type="PRINTS" id="PR00053">
    <property type="entry name" value="FORKHEAD"/>
</dbReference>
<dbReference type="GO" id="GO:0005634">
    <property type="term" value="C:nucleus"/>
    <property type="evidence" value="ECO:0007669"/>
    <property type="project" value="UniProtKB-SubCell"/>
</dbReference>
<keyword evidence="2" id="KW-0217">Developmental protein</keyword>
<comment type="caution">
    <text evidence="10">The sequence shown here is derived from an EMBL/GenBank/DDBJ whole genome shotgun (WGS) entry which is preliminary data.</text>
</comment>
<keyword evidence="5" id="KW-0804">Transcription</keyword>
<feature type="region of interest" description="Disordered" evidence="8">
    <location>
        <begin position="1"/>
        <end position="21"/>
    </location>
</feature>
<evidence type="ECO:0000256" key="6">
    <source>
        <dbReference type="ARBA" id="ARBA00023242"/>
    </source>
</evidence>
<dbReference type="OrthoDB" id="5954824at2759"/>
<keyword evidence="11" id="KW-1185">Reference proteome</keyword>
<dbReference type="SMART" id="SM00339">
    <property type="entry name" value="FH"/>
    <property type="match status" value="1"/>
</dbReference>
<keyword evidence="6 7" id="KW-0539">Nucleus</keyword>
<evidence type="ECO:0000256" key="5">
    <source>
        <dbReference type="ARBA" id="ARBA00023163"/>
    </source>
</evidence>
<dbReference type="InterPro" id="IPR001766">
    <property type="entry name" value="Fork_head_dom"/>
</dbReference>
<dbReference type="SUPFAM" id="SSF46785">
    <property type="entry name" value="Winged helix' DNA-binding domain"/>
    <property type="match status" value="1"/>
</dbReference>
<name>A0A9Q0MRQ7_9DIPT</name>
<evidence type="ECO:0000256" key="2">
    <source>
        <dbReference type="ARBA" id="ARBA00022473"/>
    </source>
</evidence>
<dbReference type="Proteomes" id="UP001151699">
    <property type="component" value="Chromosome C"/>
</dbReference>
<feature type="region of interest" description="Disordered" evidence="8">
    <location>
        <begin position="100"/>
        <end position="121"/>
    </location>
</feature>
<dbReference type="Gene3D" id="1.10.10.10">
    <property type="entry name" value="Winged helix-like DNA-binding domain superfamily/Winged helix DNA-binding domain"/>
    <property type="match status" value="1"/>
</dbReference>
<evidence type="ECO:0000313" key="11">
    <source>
        <dbReference type="Proteomes" id="UP001151699"/>
    </source>
</evidence>
<comment type="subcellular location">
    <subcellularLocation>
        <location evidence="1 7">Nucleus</location>
    </subcellularLocation>
</comment>
<feature type="region of interest" description="Disordered" evidence="8">
    <location>
        <begin position="508"/>
        <end position="566"/>
    </location>
</feature>
<reference evidence="10" key="1">
    <citation type="submission" date="2022-07" db="EMBL/GenBank/DDBJ databases">
        <authorList>
            <person name="Trinca V."/>
            <person name="Uliana J.V.C."/>
            <person name="Torres T.T."/>
            <person name="Ward R.J."/>
            <person name="Monesi N."/>
        </authorList>
    </citation>
    <scope>NUCLEOTIDE SEQUENCE</scope>
    <source>
        <strain evidence="10">HSMRA1968</strain>
        <tissue evidence="10">Whole embryos</tissue>
    </source>
</reference>
<dbReference type="InterPro" id="IPR036388">
    <property type="entry name" value="WH-like_DNA-bd_sf"/>
</dbReference>
<evidence type="ECO:0000259" key="9">
    <source>
        <dbReference type="PROSITE" id="PS50039"/>
    </source>
</evidence>
<sequence length="626" mass="68184">MSSMSPERPPSSDGGPILESPNMVLSSIPIESANDSNAVGNIVLLATEQMEIGSLEHNGVHSNNTTDEELTSLTWLHDKNLLKVNNLGINLTCTNGNAVKTLDENSPPHRKNSGAISPTSDFLDDSCVSEDNASSANSLSDQGISIYGNETIPTSYQFVNNNNSINKNRNQIPSTTQVIQLGASGTVIEYMTSNLPGKLSTALQQTSNAPTVITSTSTTATVTPAHQHFHKKYLREEHNKTLKEMTVVNISSSPVKLELNGSSNYDTTSSIISEKDYQGTPMRQPLNRTEPSSPDSYSPSSQTQNQKISPHKLKHPTNMPYDPLIHTNNKPPLSFSSLIFLAIEDSIEKALPVKEIYAWIVAHYPYFKTAPTGWKNSVRHNLSLNKCFQKVEKAPNMGKGSLWRVEQQYKQNLIQALTRSSYHPCTNSLEKGPFKASPRPAESPPGFKPGARPLDADLFPRLSKFMAEMVSNEDTPSPPARDWGADSIDDVNAATAMLALKHGPKVFNESFRNGHPPVITSSPSEDHTYSAGGLGGKRSSNNNSDNNSNGTSSDAAYESSEESHTNNILTKEELEARHHAEGVDAFLTFATEVSSMSSPIKRPPSPDSCNGSYVEHISNGCYEPPF</sequence>
<accession>A0A9Q0MRQ7</accession>
<evidence type="ECO:0000256" key="3">
    <source>
        <dbReference type="ARBA" id="ARBA00023015"/>
    </source>
</evidence>
<dbReference type="InterPro" id="IPR047119">
    <property type="entry name" value="FOXN2/3-like"/>
</dbReference>
<organism evidence="10 11">
    <name type="scientific">Pseudolycoriella hygida</name>
    <dbReference type="NCBI Taxonomy" id="35572"/>
    <lineage>
        <taxon>Eukaryota</taxon>
        <taxon>Metazoa</taxon>
        <taxon>Ecdysozoa</taxon>
        <taxon>Arthropoda</taxon>
        <taxon>Hexapoda</taxon>
        <taxon>Insecta</taxon>
        <taxon>Pterygota</taxon>
        <taxon>Neoptera</taxon>
        <taxon>Endopterygota</taxon>
        <taxon>Diptera</taxon>
        <taxon>Nematocera</taxon>
        <taxon>Sciaroidea</taxon>
        <taxon>Sciaridae</taxon>
        <taxon>Pseudolycoriella</taxon>
    </lineage>
</organism>
<feature type="region of interest" description="Disordered" evidence="8">
    <location>
        <begin position="257"/>
        <end position="318"/>
    </location>
</feature>
<dbReference type="EMBL" id="WJQU01000004">
    <property type="protein sequence ID" value="KAJ6636756.1"/>
    <property type="molecule type" value="Genomic_DNA"/>
</dbReference>
<evidence type="ECO:0000313" key="10">
    <source>
        <dbReference type="EMBL" id="KAJ6636756.1"/>
    </source>
</evidence>
<evidence type="ECO:0000256" key="8">
    <source>
        <dbReference type="SAM" id="MobiDB-lite"/>
    </source>
</evidence>
<dbReference type="PROSITE" id="PS00657">
    <property type="entry name" value="FORK_HEAD_1"/>
    <property type="match status" value="1"/>
</dbReference>
<dbReference type="AlphaFoldDB" id="A0A9Q0MRQ7"/>
<dbReference type="GO" id="GO:0003700">
    <property type="term" value="F:DNA-binding transcription factor activity"/>
    <property type="evidence" value="ECO:0007669"/>
    <property type="project" value="InterPro"/>
</dbReference>
<feature type="domain" description="Fork-head" evidence="9">
    <location>
        <begin position="330"/>
        <end position="415"/>
    </location>
</feature>
<keyword evidence="3" id="KW-0805">Transcription regulation</keyword>
<dbReference type="PANTHER" id="PTHR13962:SF22">
    <property type="entry name" value="FORKHEAD BOX PROTEIN N3-LIKE PROTEIN"/>
    <property type="match status" value="1"/>
</dbReference>
<gene>
    <name evidence="10" type="primary">FOXN3</name>
    <name evidence="10" type="ORF">Bhyg_15351</name>
</gene>